<dbReference type="InterPro" id="IPR001226">
    <property type="entry name" value="Flavodoxin_CS"/>
</dbReference>
<dbReference type="PROSITE" id="PS00201">
    <property type="entry name" value="FLAVODOXIN"/>
    <property type="match status" value="1"/>
</dbReference>
<dbReference type="InterPro" id="IPR029039">
    <property type="entry name" value="Flavoprotein-like_sf"/>
</dbReference>
<feature type="domain" description="Flavodoxin" evidence="1">
    <location>
        <begin position="17"/>
        <end position="153"/>
    </location>
</feature>
<evidence type="ECO:0000313" key="2">
    <source>
        <dbReference type="EMBL" id="BAI64666.1"/>
    </source>
</evidence>
<sequence length="201" mass="22373">MKCEIYLEGSQMTTRVLIIFGSTYGYTEQYATWLAEDLRALPQAPEVETVPASKVTPEQAEAFDAFVIAGSDYGGFLNGAPALRKKILPIIAPKKNRTAFFTVSFTGEYSKKLLDKAVAKSYTPELTEGRPVYHLRGGIDFDKISLAHKTALKGPVRAWLMANPNPNEGIKQMLECYKTGKAEYIDRETLKPLVEDIAKFL</sequence>
<evidence type="ECO:0000313" key="3">
    <source>
        <dbReference type="Proteomes" id="UP000001883"/>
    </source>
</evidence>
<name>D2NSP0_ROTMD</name>
<dbReference type="Pfam" id="PF12724">
    <property type="entry name" value="Flavodoxin_5"/>
    <property type="match status" value="1"/>
</dbReference>
<dbReference type="GO" id="GO:0009055">
    <property type="term" value="F:electron transfer activity"/>
    <property type="evidence" value="ECO:0007669"/>
    <property type="project" value="InterPro"/>
</dbReference>
<reference evidence="3" key="1">
    <citation type="submission" date="2009-07" db="EMBL/GenBank/DDBJ databases">
        <title>Complete genome sequence of Rothia mucilaginosa DJ.</title>
        <authorList>
            <person name="Yamane K."/>
            <person name="Nambu T."/>
            <person name="Mashimo C."/>
            <person name="Sugimori C."/>
            <person name="Yamanaka T."/>
            <person name="Leung K."/>
            <person name="Fukushima H."/>
        </authorList>
    </citation>
    <scope>NUCLEOTIDE SEQUENCE [LARGE SCALE GENOMIC DNA]</scope>
    <source>
        <strain evidence="3">DY-18</strain>
    </source>
</reference>
<protein>
    <submittedName>
        <fullName evidence="2">Altronate dehydratase</fullName>
    </submittedName>
</protein>
<dbReference type="SUPFAM" id="SSF52218">
    <property type="entry name" value="Flavoproteins"/>
    <property type="match status" value="1"/>
</dbReference>
<proteinExistence type="predicted"/>
<reference evidence="2 3" key="3">
    <citation type="journal article" date="2010" name="Sequencing">
        <title>Complete Genome Sequence of Rothia mucilaginosa DY-18: A Clinical Isolate with Dense Meshwork-Like Structures from a Persistent Apical Periodontitis Lesion.</title>
        <authorList>
            <person name="Yamane K."/>
            <person name="Nambu T."/>
            <person name="Yamanaka T."/>
            <person name="Mashimo C."/>
            <person name="Sugimori C."/>
            <person name="Leung K.-P."/>
            <person name="Fukushima H."/>
        </authorList>
    </citation>
    <scope>NUCLEOTIDE SEQUENCE [LARGE SCALE GENOMIC DNA]</scope>
    <source>
        <strain evidence="2 3">DY-18</strain>
    </source>
</reference>
<dbReference type="Gene3D" id="3.40.50.360">
    <property type="match status" value="1"/>
</dbReference>
<dbReference type="InterPro" id="IPR026816">
    <property type="entry name" value="Flavodoxin_dom"/>
</dbReference>
<dbReference type="HOGENOM" id="CLU_1420498_0_0_11"/>
<organism evidence="2 3">
    <name type="scientific">Rothia mucilaginosa (strain DY-18)</name>
    <name type="common">Stomatococcus mucilaginosus</name>
    <dbReference type="NCBI Taxonomy" id="680646"/>
    <lineage>
        <taxon>Bacteria</taxon>
        <taxon>Bacillati</taxon>
        <taxon>Actinomycetota</taxon>
        <taxon>Actinomycetes</taxon>
        <taxon>Micrococcales</taxon>
        <taxon>Micrococcaceae</taxon>
        <taxon>Rothia</taxon>
    </lineage>
</organism>
<accession>D2NSP0</accession>
<dbReference type="EMBL" id="AP011540">
    <property type="protein sequence ID" value="BAI64666.1"/>
    <property type="molecule type" value="Genomic_DNA"/>
</dbReference>
<dbReference type="AlphaFoldDB" id="D2NSP0"/>
<gene>
    <name evidence="2" type="ordered locus">RMDY18_08340</name>
</gene>
<dbReference type="GO" id="GO:0010181">
    <property type="term" value="F:FMN binding"/>
    <property type="evidence" value="ECO:0007669"/>
    <property type="project" value="InterPro"/>
</dbReference>
<evidence type="ECO:0000259" key="1">
    <source>
        <dbReference type="Pfam" id="PF12724"/>
    </source>
</evidence>
<keyword evidence="3" id="KW-1185">Reference proteome</keyword>
<dbReference type="Proteomes" id="UP000001883">
    <property type="component" value="Chromosome"/>
</dbReference>
<reference evidence="2 3" key="2">
    <citation type="journal article" date="2010" name="J Osaka Dent Univ">
        <title>Isolation and identification of Rothia mucilaginosa from persistent apical periodontitis lesions.</title>
        <authorList>
            <person name="Yamane K."/>
            <person name="Yoshida M."/>
            <person name="Fujihira T."/>
            <person name="Baba T."/>
            <person name="Tsuji N."/>
            <person name="Hayashi H."/>
            <person name="Sugimori C."/>
            <person name="Yamanaka T."/>
            <person name="Mashimo C."/>
            <person name="Nambu T."/>
            <person name="Kawai H."/>
            <person name="Fukushima H."/>
        </authorList>
    </citation>
    <scope>NUCLEOTIDE SEQUENCE [LARGE SCALE GENOMIC DNA]</scope>
    <source>
        <strain evidence="2 3">DY-18</strain>
    </source>
</reference>
<dbReference type="KEGG" id="rmu:RMDY18_08340"/>
<dbReference type="STRING" id="680646.RMDY18_08340"/>
<dbReference type="eggNOG" id="COG0716">
    <property type="taxonomic scope" value="Bacteria"/>
</dbReference>